<dbReference type="GeneID" id="89973350"/>
<dbReference type="GO" id="GO:0006631">
    <property type="term" value="P:fatty acid metabolic process"/>
    <property type="evidence" value="ECO:0007669"/>
    <property type="project" value="TreeGrafter"/>
</dbReference>
<dbReference type="Pfam" id="PF13193">
    <property type="entry name" value="AMP-binding_C"/>
    <property type="match status" value="1"/>
</dbReference>
<reference evidence="3 4" key="1">
    <citation type="submission" date="2023-08" db="EMBL/GenBank/DDBJ databases">
        <title>Black Yeasts Isolated from many extreme environments.</title>
        <authorList>
            <person name="Coleine C."/>
            <person name="Stajich J.E."/>
            <person name="Selbmann L."/>
        </authorList>
    </citation>
    <scope>NUCLEOTIDE SEQUENCE [LARGE SCALE GENOMIC DNA]</scope>
    <source>
        <strain evidence="3 4">CCFEE 5792</strain>
    </source>
</reference>
<protein>
    <recommendedName>
        <fullName evidence="5">AMP-dependent synthetase/ligase domain-containing protein</fullName>
    </recommendedName>
</protein>
<evidence type="ECO:0008006" key="5">
    <source>
        <dbReference type="Google" id="ProtNLM"/>
    </source>
</evidence>
<proteinExistence type="predicted"/>
<dbReference type="InterPro" id="IPR045851">
    <property type="entry name" value="AMP-bd_C_sf"/>
</dbReference>
<dbReference type="SUPFAM" id="SSF56801">
    <property type="entry name" value="Acetyl-CoA synthetase-like"/>
    <property type="match status" value="1"/>
</dbReference>
<keyword evidence="4" id="KW-1185">Reference proteome</keyword>
<sequence>MLPLLRQLCNPLKPATGGNGGLLQHVVVLRHGSEQLERGLISYESLFQPNDSISDAQLQEAESLVSPDDVCSLQFTSGTTGSPKVAMLTHSGLINNAIGSGLRMKITQDDILCCTVPLFHCFGLVLGVLMSLVYGSSLSLPSENFSTPRALQAITDEKCTLIYGVPTMYNAYIQELHKHPPGTYDLSSVRVAVTGGATSPSKLFRDMRDVLGIPHIIHALGMTECSPVTFLTTVDDTFEIASTTAGKVMPHVTAKVVDMNGKTVPIGRRGELFIAGYNRFRGYWQNPEKTNEVFQRDKNGTLWFRTGDEVTIDAQGYCRVTGRIKDIIIRGGENVYPTEIEERIVQHPSVSQASVVGVKDSYHGELVAAFVQQDPEFKETLPSTEELSTWVGKTLSRHKVPTYFWWIGDDGVCPTLPQTASGKVQKMVLRDIALRLTRQ</sequence>
<evidence type="ECO:0000313" key="4">
    <source>
        <dbReference type="Proteomes" id="UP001358417"/>
    </source>
</evidence>
<dbReference type="PROSITE" id="PS00455">
    <property type="entry name" value="AMP_BINDING"/>
    <property type="match status" value="1"/>
</dbReference>
<dbReference type="Gene3D" id="3.30.300.30">
    <property type="match status" value="1"/>
</dbReference>
<gene>
    <name evidence="3" type="ORF">LTR84_005172</name>
</gene>
<dbReference type="EMBL" id="JAVRRD010000002">
    <property type="protein sequence ID" value="KAK5063096.1"/>
    <property type="molecule type" value="Genomic_DNA"/>
</dbReference>
<name>A0AAV9NP12_9EURO</name>
<accession>A0AAV9NP12</accession>
<evidence type="ECO:0000259" key="1">
    <source>
        <dbReference type="Pfam" id="PF00501"/>
    </source>
</evidence>
<feature type="domain" description="AMP-binding enzyme C-terminal" evidence="2">
    <location>
        <begin position="339"/>
        <end position="423"/>
    </location>
</feature>
<dbReference type="InterPro" id="IPR025110">
    <property type="entry name" value="AMP-bd_C"/>
</dbReference>
<dbReference type="Gene3D" id="3.40.50.12780">
    <property type="entry name" value="N-terminal domain of ligase-like"/>
    <property type="match status" value="1"/>
</dbReference>
<comment type="caution">
    <text evidence="3">The sequence shown here is derived from an EMBL/GenBank/DDBJ whole genome shotgun (WGS) entry which is preliminary data.</text>
</comment>
<evidence type="ECO:0000313" key="3">
    <source>
        <dbReference type="EMBL" id="KAK5063096.1"/>
    </source>
</evidence>
<dbReference type="PANTHER" id="PTHR43201:SF6">
    <property type="entry name" value="ACYL COA SYNTHETASE (EUROFUNG)"/>
    <property type="match status" value="1"/>
</dbReference>
<dbReference type="RefSeq" id="XP_064711368.1">
    <property type="nucleotide sequence ID" value="XM_064848744.1"/>
</dbReference>
<dbReference type="Pfam" id="PF00501">
    <property type="entry name" value="AMP-binding"/>
    <property type="match status" value="1"/>
</dbReference>
<dbReference type="Proteomes" id="UP001358417">
    <property type="component" value="Unassembled WGS sequence"/>
</dbReference>
<organism evidence="3 4">
    <name type="scientific">Exophiala bonariae</name>
    <dbReference type="NCBI Taxonomy" id="1690606"/>
    <lineage>
        <taxon>Eukaryota</taxon>
        <taxon>Fungi</taxon>
        <taxon>Dikarya</taxon>
        <taxon>Ascomycota</taxon>
        <taxon>Pezizomycotina</taxon>
        <taxon>Eurotiomycetes</taxon>
        <taxon>Chaetothyriomycetidae</taxon>
        <taxon>Chaetothyriales</taxon>
        <taxon>Herpotrichiellaceae</taxon>
        <taxon>Exophiala</taxon>
    </lineage>
</organism>
<dbReference type="InterPro" id="IPR000873">
    <property type="entry name" value="AMP-dep_synth/lig_dom"/>
</dbReference>
<dbReference type="InterPro" id="IPR042099">
    <property type="entry name" value="ANL_N_sf"/>
</dbReference>
<evidence type="ECO:0000259" key="2">
    <source>
        <dbReference type="Pfam" id="PF13193"/>
    </source>
</evidence>
<feature type="domain" description="AMP-dependent synthetase/ligase" evidence="1">
    <location>
        <begin position="52"/>
        <end position="284"/>
    </location>
</feature>
<dbReference type="InterPro" id="IPR020845">
    <property type="entry name" value="AMP-binding_CS"/>
</dbReference>
<dbReference type="AlphaFoldDB" id="A0AAV9NP12"/>
<dbReference type="GO" id="GO:0031956">
    <property type="term" value="F:medium-chain fatty acid-CoA ligase activity"/>
    <property type="evidence" value="ECO:0007669"/>
    <property type="project" value="TreeGrafter"/>
</dbReference>
<dbReference type="PANTHER" id="PTHR43201">
    <property type="entry name" value="ACYL-COA SYNTHETASE"/>
    <property type="match status" value="1"/>
</dbReference>